<evidence type="ECO:0000256" key="7">
    <source>
        <dbReference type="ARBA" id="ARBA00024631"/>
    </source>
</evidence>
<keyword evidence="4 15" id="KW-1133">Transmembrane helix</keyword>
<comment type="catalytic activity">
    <reaction evidence="8">
        <text>a 1,2-diacyl-sn-glycero-3-phospho-(1D-myo-inositol)(in) = a 1,2-diacyl-sn-glycero-3-phospho-(1D-myo-inositol)(out)</text>
        <dbReference type="Rhea" id="RHEA:38691"/>
        <dbReference type="ChEBI" id="CHEBI:57880"/>
    </reaction>
</comment>
<dbReference type="InterPro" id="IPR008429">
    <property type="entry name" value="CLPTM1"/>
</dbReference>
<evidence type="ECO:0000256" key="5">
    <source>
        <dbReference type="ARBA" id="ARBA00023136"/>
    </source>
</evidence>
<evidence type="ECO:0000256" key="9">
    <source>
        <dbReference type="ARBA" id="ARBA00036810"/>
    </source>
</evidence>
<evidence type="ECO:0000256" key="11">
    <source>
        <dbReference type="ARBA" id="ARBA00042320"/>
    </source>
</evidence>
<feature type="transmembrane region" description="Helical" evidence="15">
    <location>
        <begin position="521"/>
        <end position="540"/>
    </location>
</feature>
<dbReference type="AlphaFoldDB" id="A0A7R9IF02"/>
<dbReference type="Pfam" id="PF05602">
    <property type="entry name" value="CLPTM1"/>
    <property type="match status" value="2"/>
</dbReference>
<evidence type="ECO:0000256" key="13">
    <source>
        <dbReference type="ARBA" id="ARBA00045827"/>
    </source>
</evidence>
<evidence type="ECO:0000313" key="16">
    <source>
        <dbReference type="EMBL" id="CAD7457007.1"/>
    </source>
</evidence>
<comment type="function">
    <text evidence="13">Scramblase that mediates the translocation of glucosaminylphosphatidylinositol (alpha-D-GlcN-(1-6)-(1,2-diacyl-sn-glycero-3-phospho)-1D-myo-inositol, GlcN-PI) across the endoplasmic reticulum (ER) membrane, from the cytosolic leaflet to the luminal leaflet of the ER membrane, where it participates in the biosynthesis of glycosylphosphatidylinositol (GPI). GPI is a lipid glycoconjugate involved in post-translational modification of proteins. Can also translocate 1,2-diacyl-sn-glycero-3-phospho-(1D-myo-inositol) (phosphatidylinositol or PI), as well as several other phospholipids (1,2-diacyl-sn-glycero-3-phosphocholine, 1,2-diacyl-sn-glycero-3-phosphoethanolamine), and N-acetylglucosaminylphosphatidylinositol (GlcNAc-PI) in vitro.</text>
</comment>
<evidence type="ECO:0000256" key="12">
    <source>
        <dbReference type="ARBA" id="ARBA00043155"/>
    </source>
</evidence>
<keyword evidence="3 15" id="KW-0812">Transmembrane</keyword>
<evidence type="ECO:0000256" key="8">
    <source>
        <dbReference type="ARBA" id="ARBA00035895"/>
    </source>
</evidence>
<comment type="catalytic activity">
    <reaction evidence="14">
        <text>a 6-(alpha-D-glucosaminyl)-1-(1,2-diacyl-sn-glycero-3-phospho)-1D-myo-inositol(in) = a 6-(alpha-D-glucosaminyl)-1-(1,2-diacyl-sn-glycero-3-phospho)-1D-myo-inositol(out)</text>
        <dbReference type="Rhea" id="RHEA:71491"/>
        <dbReference type="ChEBI" id="CHEBI:57997"/>
    </reaction>
</comment>
<dbReference type="PANTHER" id="PTHR21347">
    <property type="entry name" value="CLEFT LIP AND PALATE ASSOCIATED TRANSMEMBRANE PROTEIN-RELATED"/>
    <property type="match status" value="1"/>
</dbReference>
<reference evidence="16" key="1">
    <citation type="submission" date="2020-11" db="EMBL/GenBank/DDBJ databases">
        <authorList>
            <person name="Tran Van P."/>
        </authorList>
    </citation>
    <scope>NUCLEOTIDE SEQUENCE</scope>
</reference>
<proteinExistence type="inferred from homology"/>
<comment type="similarity">
    <text evidence="2">Belongs to the CLPTM1 family.</text>
</comment>
<evidence type="ECO:0000256" key="1">
    <source>
        <dbReference type="ARBA" id="ARBA00004141"/>
    </source>
</evidence>
<comment type="catalytic activity">
    <reaction evidence="6">
        <text>a 1,2-diacyl-sn-glycero-3-phosphoethanolamine(in) = a 1,2-diacyl-sn-glycero-3-phosphoethanolamine(out)</text>
        <dbReference type="Rhea" id="RHEA:38895"/>
        <dbReference type="ChEBI" id="CHEBI:64612"/>
    </reaction>
</comment>
<evidence type="ECO:0000256" key="10">
    <source>
        <dbReference type="ARBA" id="ARBA00040905"/>
    </source>
</evidence>
<gene>
    <name evidence="16" type="ORF">TTEB3V08_LOCUS5018</name>
</gene>
<evidence type="ECO:0000256" key="3">
    <source>
        <dbReference type="ARBA" id="ARBA00022692"/>
    </source>
</evidence>
<feature type="transmembrane region" description="Helical" evidence="15">
    <location>
        <begin position="546"/>
        <end position="567"/>
    </location>
</feature>
<comment type="catalytic activity">
    <reaction evidence="7">
        <text>a 1,2-diacyl-sn-glycero-3-phosphocholine(in) = a 1,2-diacyl-sn-glycero-3-phosphocholine(out)</text>
        <dbReference type="Rhea" id="RHEA:38571"/>
        <dbReference type="ChEBI" id="CHEBI:57643"/>
    </reaction>
</comment>
<comment type="catalytic activity">
    <reaction evidence="9">
        <text>6-(alpha-D-glucosaminyl)-(1-octadecanoyl,2-(9Z)-octadecenoyl-sn-glycero-3-phospho)-1D-myo-inositol(in) = 6-(alpha-D-glucosaminyl)-(1-octadecanoyl,2-(9Z)-octadecenoyl-sn-glycero-3-phospho)-1D-myo-inositol(out)</text>
        <dbReference type="Rhea" id="RHEA:71495"/>
        <dbReference type="ChEBI" id="CHEBI:190691"/>
    </reaction>
</comment>
<organism evidence="16">
    <name type="scientific">Timema tahoe</name>
    <dbReference type="NCBI Taxonomy" id="61484"/>
    <lineage>
        <taxon>Eukaryota</taxon>
        <taxon>Metazoa</taxon>
        <taxon>Ecdysozoa</taxon>
        <taxon>Arthropoda</taxon>
        <taxon>Hexapoda</taxon>
        <taxon>Insecta</taxon>
        <taxon>Pterygota</taxon>
        <taxon>Neoptera</taxon>
        <taxon>Polyneoptera</taxon>
        <taxon>Phasmatodea</taxon>
        <taxon>Timematodea</taxon>
        <taxon>Timematoidea</taxon>
        <taxon>Timematidae</taxon>
        <taxon>Timema</taxon>
    </lineage>
</organism>
<protein>
    <recommendedName>
        <fullName evidence="10">Lipid scramblase CLPTM1L</fullName>
    </recommendedName>
    <alternativeName>
        <fullName evidence="12">Cisplatin resistance-related protein 9</fullName>
    </alternativeName>
    <alternativeName>
        <fullName evidence="11">Cleft lip and palate transmembrane protein 1-like protein</fullName>
    </alternativeName>
</protein>
<dbReference type="GO" id="GO:0012505">
    <property type="term" value="C:endomembrane system"/>
    <property type="evidence" value="ECO:0007669"/>
    <property type="project" value="TreeGrafter"/>
</dbReference>
<dbReference type="GO" id="GO:0016020">
    <property type="term" value="C:membrane"/>
    <property type="evidence" value="ECO:0007669"/>
    <property type="project" value="UniProtKB-SubCell"/>
</dbReference>
<dbReference type="EMBL" id="OE001527">
    <property type="protein sequence ID" value="CAD7457007.1"/>
    <property type="molecule type" value="Genomic_DNA"/>
</dbReference>
<feature type="transmembrane region" description="Helical" evidence="15">
    <location>
        <begin position="463"/>
        <end position="480"/>
    </location>
</feature>
<sequence length="653" mass="75812">MDSSSIVCPPSMSTSRALHYIVSTQQTKDTKAGILSFGNTVSNPVNNTAMCGIAAYLVQLILLYGMFVSRIVAYTSVRSNPTTDNEVTLILNEMDFDYSSASERKLDLALPVQTRQNGSLYLHLFLQSRRLPHWKFWELLHEPTTAYLRTKVTQFQVPLAPTFQLLGKETDDKVKSKGRHLTLPVTHIKSRLTFNVMTENVKLPQYRLPPELVRLITEKREAYKRMIAVKSETEHKRLWNINREKKMNAKKVVKESKEQMRLKEGERMQNDFEGNKTLFWKWLIITNLHSPSRLARPCSKLVDQSPASRLHLTWFLLGLTKKKEFLPVVQYDFLNNRLRDLVEVTLNHSSMNFTIVYAPISIGKLRLVQHVGTALRSLSGFGFTDKDVDEVKGIFADTNLYLLCLTMFVAAIHLLFDFLAFKNDVSFWRHTENLAGLSSRTIVWRAFSQSVVFLYLLDEKTSLLVLIPSAVGVIIEMWKVQKMLKVRPTLYGWLPWLQFTSRGTSEAEQKTQQFDAESMRYLSYLLYPLCVGGALYSLLYEPHKSWYSWTVHSLVNGVYTFGFLFMLPQLFVNYKLKSVAHLPWRAFMYKAFNTFIDDLFAFIITMPTAHRVACFRDDFVFLIYMYQRWLYPVDRSRRDESVPLELEKSKKTN</sequence>
<evidence type="ECO:0000256" key="6">
    <source>
        <dbReference type="ARBA" id="ARBA00024615"/>
    </source>
</evidence>
<comment type="subcellular location">
    <subcellularLocation>
        <location evidence="1">Membrane</location>
        <topology evidence="1">Multi-pass membrane protein</topology>
    </subcellularLocation>
</comment>
<dbReference type="PANTHER" id="PTHR21347:SF0">
    <property type="entry name" value="LIPID SCRAMBLASE CLPTM1L"/>
    <property type="match status" value="1"/>
</dbReference>
<feature type="transmembrane region" description="Helical" evidence="15">
    <location>
        <begin position="400"/>
        <end position="421"/>
    </location>
</feature>
<evidence type="ECO:0000256" key="4">
    <source>
        <dbReference type="ARBA" id="ARBA00022989"/>
    </source>
</evidence>
<evidence type="ECO:0000256" key="15">
    <source>
        <dbReference type="SAM" id="Phobius"/>
    </source>
</evidence>
<evidence type="ECO:0000256" key="14">
    <source>
        <dbReference type="ARBA" id="ARBA00093208"/>
    </source>
</evidence>
<name>A0A7R9IF02_9NEOP</name>
<accession>A0A7R9IF02</accession>
<evidence type="ECO:0000256" key="2">
    <source>
        <dbReference type="ARBA" id="ARBA00009310"/>
    </source>
</evidence>
<keyword evidence="5 15" id="KW-0472">Membrane</keyword>